<proteinExistence type="predicted"/>
<dbReference type="Proteomes" id="UP000248079">
    <property type="component" value="Unassembled WGS sequence"/>
</dbReference>
<evidence type="ECO:0000256" key="1">
    <source>
        <dbReference type="SAM" id="SignalP"/>
    </source>
</evidence>
<dbReference type="InterPro" id="IPR011047">
    <property type="entry name" value="Quinoprotein_ADH-like_sf"/>
</dbReference>
<feature type="chain" id="PRO_5015887704" description="Fibronectin type-III domain-containing protein" evidence="1">
    <location>
        <begin position="22"/>
        <end position="606"/>
    </location>
</feature>
<organism evidence="2 3">
    <name type="scientific">Marinifilum breve</name>
    <dbReference type="NCBI Taxonomy" id="2184082"/>
    <lineage>
        <taxon>Bacteria</taxon>
        <taxon>Pseudomonadati</taxon>
        <taxon>Bacteroidota</taxon>
        <taxon>Bacteroidia</taxon>
        <taxon>Marinilabiliales</taxon>
        <taxon>Marinifilaceae</taxon>
    </lineage>
</organism>
<dbReference type="PROSITE" id="PS51257">
    <property type="entry name" value="PROKAR_LIPOPROTEIN"/>
    <property type="match status" value="1"/>
</dbReference>
<name>A0A2V4A4J0_9BACT</name>
<evidence type="ECO:0008006" key="4">
    <source>
        <dbReference type="Google" id="ProtNLM"/>
    </source>
</evidence>
<gene>
    <name evidence="2" type="ORF">DF185_06430</name>
</gene>
<accession>A0A2V4A4J0</accession>
<dbReference type="OrthoDB" id="1401957at2"/>
<dbReference type="RefSeq" id="WP_110359914.1">
    <property type="nucleotide sequence ID" value="NZ_QFLI01000002.1"/>
</dbReference>
<dbReference type="SUPFAM" id="SSF50998">
    <property type="entry name" value="Quinoprotein alcohol dehydrogenase-like"/>
    <property type="match status" value="1"/>
</dbReference>
<feature type="signal peptide" evidence="1">
    <location>
        <begin position="1"/>
        <end position="21"/>
    </location>
</feature>
<dbReference type="AlphaFoldDB" id="A0A2V4A4J0"/>
<comment type="caution">
    <text evidence="2">The sequence shown here is derived from an EMBL/GenBank/DDBJ whole genome shotgun (WGS) entry which is preliminary data.</text>
</comment>
<evidence type="ECO:0000313" key="2">
    <source>
        <dbReference type="EMBL" id="PXY02280.1"/>
    </source>
</evidence>
<keyword evidence="3" id="KW-1185">Reference proteome</keyword>
<protein>
    <recommendedName>
        <fullName evidence="4">Fibronectin type-III domain-containing protein</fullName>
    </recommendedName>
</protein>
<evidence type="ECO:0000313" key="3">
    <source>
        <dbReference type="Proteomes" id="UP000248079"/>
    </source>
</evidence>
<sequence length="606" mass="68268">MKKLSFIAFLLLILISSCDNKDDNANEFLGGDGQIVATILNNGNEVNKGIKVITDPYTNELTTDAFGQVHFKGLKTGTYDVYSYIPKYGSGKTIVKLNDDLQRIDIDIIPGLLAEPYVFISSPQLYAGFSTDEEITFKARVLDNNTSIDDLKLQWSSNIDGDLELFSKDEEGYVVMKTSSLSKGKHYIKIEATNNLGITSGDSIIINTLAPKSIDLEVEKLADHSAKLKWSNLDHEVVKMELYRSIPGQYNSELVTSITNFSSNEFIDTKVPFAEKLSYYAVLYNKENYERTSNWVETTGTPTFLNSIQQAELHPSKPIIYMLSDNKITAVNYEDYTVVDELSLNGSIGYFHIGNNGFGNELYIPSSDGWLYIYDLDNLNEKEKINVGVAVECVISNNKGLLFASVSPSPWWEQPLRSYSRETLEYIDGSGDFDDTRLRLLPSGNEIIEITTSITPIDMDYYKFDESGKFTLHKEDRYHGDHPLDANIFKVSNVNNVIITSREGALYHANSSMEFIGTLPRGNDTYNDFEFNSNETKIFAGINDKKQIDIFNYSSLSRIDNFKTKGYPVFILRKDNKLVIVSSGNSYSNSYYYSSHGDIGIETIDL</sequence>
<dbReference type="EMBL" id="QFLI01000002">
    <property type="protein sequence ID" value="PXY02280.1"/>
    <property type="molecule type" value="Genomic_DNA"/>
</dbReference>
<reference evidence="2 3" key="1">
    <citation type="submission" date="2018-05" db="EMBL/GenBank/DDBJ databases">
        <title>Marinifilum breve JC075T sp. nov., a marine bacterium isolated from Yongle Blue Hole in the South China Sea.</title>
        <authorList>
            <person name="Fu T."/>
        </authorList>
    </citation>
    <scope>NUCLEOTIDE SEQUENCE [LARGE SCALE GENOMIC DNA]</scope>
    <source>
        <strain evidence="2 3">JC075</strain>
    </source>
</reference>
<keyword evidence="1" id="KW-0732">Signal</keyword>